<dbReference type="Pfam" id="PF01381">
    <property type="entry name" value="HTH_3"/>
    <property type="match status" value="1"/>
</dbReference>
<dbReference type="Pfam" id="PF00717">
    <property type="entry name" value="Peptidase_S24"/>
    <property type="match status" value="1"/>
</dbReference>
<reference evidence="5 6" key="1">
    <citation type="submission" date="2021-06" db="EMBL/GenBank/DDBJ databases">
        <authorList>
            <person name="Sun Q."/>
            <person name="Li D."/>
        </authorList>
    </citation>
    <scope>NUCLEOTIDE SEQUENCE [LARGE SCALE GENOMIC DNA]</scope>
    <source>
        <strain evidence="5 6">MSJ-2</strain>
    </source>
</reference>
<evidence type="ECO:0000256" key="3">
    <source>
        <dbReference type="ARBA" id="ARBA00023163"/>
    </source>
</evidence>
<dbReference type="InterPro" id="IPR001387">
    <property type="entry name" value="Cro/C1-type_HTH"/>
</dbReference>
<sequence length="260" mass="28449">MSFGERLKEYREARGYTQEQLAEIIGVAKTTITGYERGNRAPDVKKIKRLAKALGITGDELLDTGLGQNETPLYSSGAMKIAKDYDALDVWGKQALRELADTERQRMEAEARFLDDTEEPVAKAPKVIPLYLFPAAAGYAAPAFGTDFIPLALEKNDPQGADFAVRIQGDSMEPVITDGSKVFCNHDPLSDGDIGIFSVDGGEIVCKQYHYDSALGMTYLFSINRDRSDADVVITSSGGQNLVCLGRVIVKGRYPLPGEW</sequence>
<keyword evidence="6" id="KW-1185">Reference proteome</keyword>
<proteinExistence type="predicted"/>
<dbReference type="PANTHER" id="PTHR40661:SF1">
    <property type="entry name" value="HTH CRO_C1-TYPE DOMAIN-CONTAINING PROTEIN"/>
    <property type="match status" value="1"/>
</dbReference>
<dbReference type="CDD" id="cd06462">
    <property type="entry name" value="Peptidase_S24_S26"/>
    <property type="match status" value="1"/>
</dbReference>
<dbReference type="EMBL" id="JAHLQN010000001">
    <property type="protein sequence ID" value="MBU5626515.1"/>
    <property type="molecule type" value="Genomic_DNA"/>
</dbReference>
<protein>
    <submittedName>
        <fullName evidence="5">XRE family transcriptional regulator</fullName>
    </submittedName>
</protein>
<keyword evidence="1" id="KW-0805">Transcription regulation</keyword>
<dbReference type="PANTHER" id="PTHR40661">
    <property type="match status" value="1"/>
</dbReference>
<evidence type="ECO:0000313" key="6">
    <source>
        <dbReference type="Proteomes" id="UP000787672"/>
    </source>
</evidence>
<dbReference type="SMART" id="SM00530">
    <property type="entry name" value="HTH_XRE"/>
    <property type="match status" value="1"/>
</dbReference>
<feature type="domain" description="HTH cro/C1-type" evidence="4">
    <location>
        <begin position="7"/>
        <end position="61"/>
    </location>
</feature>
<name>A0ABS6FAZ3_9FIRM</name>
<evidence type="ECO:0000313" key="5">
    <source>
        <dbReference type="EMBL" id="MBU5626515.1"/>
    </source>
</evidence>
<accession>A0ABS6FAZ3</accession>
<evidence type="ECO:0000256" key="1">
    <source>
        <dbReference type="ARBA" id="ARBA00023015"/>
    </source>
</evidence>
<keyword evidence="3" id="KW-0804">Transcription</keyword>
<dbReference type="Proteomes" id="UP000787672">
    <property type="component" value="Unassembled WGS sequence"/>
</dbReference>
<dbReference type="RefSeq" id="WP_216631996.1">
    <property type="nucleotide sequence ID" value="NZ_JAHLQN010000001.1"/>
</dbReference>
<dbReference type="PROSITE" id="PS50943">
    <property type="entry name" value="HTH_CROC1"/>
    <property type="match status" value="1"/>
</dbReference>
<organism evidence="5 6">
    <name type="scientific">Dysosmobacter acutus</name>
    <dbReference type="NCBI Taxonomy" id="2841504"/>
    <lineage>
        <taxon>Bacteria</taxon>
        <taxon>Bacillati</taxon>
        <taxon>Bacillota</taxon>
        <taxon>Clostridia</taxon>
        <taxon>Eubacteriales</taxon>
        <taxon>Oscillospiraceae</taxon>
        <taxon>Dysosmobacter</taxon>
    </lineage>
</organism>
<dbReference type="CDD" id="cd00093">
    <property type="entry name" value="HTH_XRE"/>
    <property type="match status" value="1"/>
</dbReference>
<keyword evidence="2" id="KW-0238">DNA-binding</keyword>
<evidence type="ECO:0000256" key="2">
    <source>
        <dbReference type="ARBA" id="ARBA00023125"/>
    </source>
</evidence>
<evidence type="ECO:0000259" key="4">
    <source>
        <dbReference type="PROSITE" id="PS50943"/>
    </source>
</evidence>
<dbReference type="InterPro" id="IPR015927">
    <property type="entry name" value="Peptidase_S24_S26A/B/C"/>
</dbReference>
<comment type="caution">
    <text evidence="5">The sequence shown here is derived from an EMBL/GenBank/DDBJ whole genome shotgun (WGS) entry which is preliminary data.</text>
</comment>
<gene>
    <name evidence="5" type="ORF">KQI82_06225</name>
</gene>